<evidence type="ECO:0000256" key="2">
    <source>
        <dbReference type="ARBA" id="ARBA00022729"/>
    </source>
</evidence>
<evidence type="ECO:0000259" key="4">
    <source>
        <dbReference type="PROSITE" id="PS51677"/>
    </source>
</evidence>
<proteinExistence type="predicted"/>
<dbReference type="PROSITE" id="PS51677">
    <property type="entry name" value="NODB"/>
    <property type="match status" value="1"/>
</dbReference>
<protein>
    <submittedName>
        <fullName evidence="5">Polysaccharide deacetylase family protein</fullName>
    </submittedName>
</protein>
<dbReference type="CDD" id="cd10918">
    <property type="entry name" value="CE4_NodB_like_5s_6s"/>
    <property type="match status" value="1"/>
</dbReference>
<dbReference type="RefSeq" id="WP_274151653.1">
    <property type="nucleotide sequence ID" value="NZ_CP117811.1"/>
</dbReference>
<dbReference type="Proteomes" id="UP001214250">
    <property type="component" value="Chromosome 1"/>
</dbReference>
<name>A0ABY7VZ55_9BACT</name>
<feature type="chain" id="PRO_5045662230" evidence="3">
    <location>
        <begin position="21"/>
        <end position="239"/>
    </location>
</feature>
<dbReference type="PANTHER" id="PTHR34216:SF3">
    <property type="entry name" value="POLY-BETA-1,6-N-ACETYL-D-GLUCOSAMINE N-DEACETYLASE"/>
    <property type="match status" value="1"/>
</dbReference>
<dbReference type="EMBL" id="CP117811">
    <property type="protein sequence ID" value="WDE97333.1"/>
    <property type="molecule type" value="Genomic_DNA"/>
</dbReference>
<gene>
    <name evidence="5" type="ORF">PQO03_05130</name>
</gene>
<dbReference type="SUPFAM" id="SSF88713">
    <property type="entry name" value="Glycoside hydrolase/deacetylase"/>
    <property type="match status" value="1"/>
</dbReference>
<organism evidence="5 6">
    <name type="scientific">Lentisphaera profundi</name>
    <dbReference type="NCBI Taxonomy" id="1658616"/>
    <lineage>
        <taxon>Bacteria</taxon>
        <taxon>Pseudomonadati</taxon>
        <taxon>Lentisphaerota</taxon>
        <taxon>Lentisphaeria</taxon>
        <taxon>Lentisphaerales</taxon>
        <taxon>Lentisphaeraceae</taxon>
        <taxon>Lentisphaera</taxon>
    </lineage>
</organism>
<evidence type="ECO:0000313" key="6">
    <source>
        <dbReference type="Proteomes" id="UP001214250"/>
    </source>
</evidence>
<dbReference type="Gene3D" id="3.20.20.370">
    <property type="entry name" value="Glycoside hydrolase/deacetylase"/>
    <property type="match status" value="2"/>
</dbReference>
<comment type="subcellular location">
    <subcellularLocation>
        <location evidence="1">Secreted</location>
    </subcellularLocation>
</comment>
<dbReference type="InterPro" id="IPR002509">
    <property type="entry name" value="NODB_dom"/>
</dbReference>
<dbReference type="PANTHER" id="PTHR34216">
    <property type="match status" value="1"/>
</dbReference>
<dbReference type="InterPro" id="IPR011330">
    <property type="entry name" value="Glyco_hydro/deAcase_b/a-brl"/>
</dbReference>
<keyword evidence="6" id="KW-1185">Reference proteome</keyword>
<evidence type="ECO:0000256" key="3">
    <source>
        <dbReference type="SAM" id="SignalP"/>
    </source>
</evidence>
<evidence type="ECO:0000313" key="5">
    <source>
        <dbReference type="EMBL" id="WDE97333.1"/>
    </source>
</evidence>
<evidence type="ECO:0000256" key="1">
    <source>
        <dbReference type="ARBA" id="ARBA00004613"/>
    </source>
</evidence>
<keyword evidence="2 3" id="KW-0732">Signal</keyword>
<dbReference type="Pfam" id="PF01522">
    <property type="entry name" value="Polysacc_deac_1"/>
    <property type="match status" value="1"/>
</dbReference>
<sequence length="239" mass="27313">MKFLSLYFLLSLMIGSLLQAEQKTVVLTFDDSVKSQAEFVAPLLKKHGFNATFFITEGFSFHKRKDLYMTWAQIKQLHDQGFEIGNHTKSHRSVKKMSAEQLRKSLEHIENQCKKHGIPKPISFCYPGYATAPKALKILQEKGYRFARAGGAKASEPDTDHHLLLPQAFDGKPASTLEQFKKAVDQADSKHIPILTFHGVPDLEHPWVTTSPEKFKAYMKYLKDNDFKVISLRDYPLKN</sequence>
<reference evidence="5 6" key="1">
    <citation type="submission" date="2023-02" db="EMBL/GenBank/DDBJ databases">
        <title>Genome sequence of Lentisphaera profundi SAORIC-696.</title>
        <authorList>
            <person name="Kim e."/>
            <person name="Cho J.-C."/>
            <person name="Choi A."/>
            <person name="Kang I."/>
        </authorList>
    </citation>
    <scope>NUCLEOTIDE SEQUENCE [LARGE SCALE GENOMIC DNA]</scope>
    <source>
        <strain evidence="5 6">SAORIC-696</strain>
    </source>
</reference>
<feature type="domain" description="NodB homology" evidence="4">
    <location>
        <begin position="23"/>
        <end position="230"/>
    </location>
</feature>
<feature type="signal peptide" evidence="3">
    <location>
        <begin position="1"/>
        <end position="20"/>
    </location>
</feature>
<dbReference type="InterPro" id="IPR051398">
    <property type="entry name" value="Polysacch_Deacetylase"/>
</dbReference>
<accession>A0ABY7VZ55</accession>